<organism evidence="1 2">
    <name type="scientific">Vararia minispora EC-137</name>
    <dbReference type="NCBI Taxonomy" id="1314806"/>
    <lineage>
        <taxon>Eukaryota</taxon>
        <taxon>Fungi</taxon>
        <taxon>Dikarya</taxon>
        <taxon>Basidiomycota</taxon>
        <taxon>Agaricomycotina</taxon>
        <taxon>Agaricomycetes</taxon>
        <taxon>Russulales</taxon>
        <taxon>Lachnocladiaceae</taxon>
        <taxon>Vararia</taxon>
    </lineage>
</organism>
<keyword evidence="2" id="KW-1185">Reference proteome</keyword>
<gene>
    <name evidence="1" type="ORF">K488DRAFT_63380</name>
</gene>
<dbReference type="Proteomes" id="UP000814128">
    <property type="component" value="Unassembled WGS sequence"/>
</dbReference>
<name>A0ACB8Q691_9AGAM</name>
<accession>A0ACB8Q691</accession>
<reference evidence="1" key="1">
    <citation type="submission" date="2021-02" db="EMBL/GenBank/DDBJ databases">
        <authorList>
            <consortium name="DOE Joint Genome Institute"/>
            <person name="Ahrendt S."/>
            <person name="Looney B.P."/>
            <person name="Miyauchi S."/>
            <person name="Morin E."/>
            <person name="Drula E."/>
            <person name="Courty P.E."/>
            <person name="Chicoki N."/>
            <person name="Fauchery L."/>
            <person name="Kohler A."/>
            <person name="Kuo A."/>
            <person name="Labutti K."/>
            <person name="Pangilinan J."/>
            <person name="Lipzen A."/>
            <person name="Riley R."/>
            <person name="Andreopoulos W."/>
            <person name="He G."/>
            <person name="Johnson J."/>
            <person name="Barry K.W."/>
            <person name="Grigoriev I.V."/>
            <person name="Nagy L."/>
            <person name="Hibbett D."/>
            <person name="Henrissat B."/>
            <person name="Matheny P.B."/>
            <person name="Labbe J."/>
            <person name="Martin F."/>
        </authorList>
    </citation>
    <scope>NUCLEOTIDE SEQUENCE</scope>
    <source>
        <strain evidence="1">EC-137</strain>
    </source>
</reference>
<protein>
    <submittedName>
        <fullName evidence="1">G protein alpha subunit GNA-3</fullName>
    </submittedName>
</protein>
<reference evidence="1" key="2">
    <citation type="journal article" date="2022" name="New Phytol.">
        <title>Evolutionary transition to the ectomycorrhizal habit in the genomes of a hyperdiverse lineage of mushroom-forming fungi.</title>
        <authorList>
            <person name="Looney B."/>
            <person name="Miyauchi S."/>
            <person name="Morin E."/>
            <person name="Drula E."/>
            <person name="Courty P.E."/>
            <person name="Kohler A."/>
            <person name="Kuo A."/>
            <person name="LaButti K."/>
            <person name="Pangilinan J."/>
            <person name="Lipzen A."/>
            <person name="Riley R."/>
            <person name="Andreopoulos W."/>
            <person name="He G."/>
            <person name="Johnson J."/>
            <person name="Nolan M."/>
            <person name="Tritt A."/>
            <person name="Barry K.W."/>
            <person name="Grigoriev I.V."/>
            <person name="Nagy L.G."/>
            <person name="Hibbett D."/>
            <person name="Henrissat B."/>
            <person name="Matheny P.B."/>
            <person name="Labbe J."/>
            <person name="Martin F.M."/>
        </authorList>
    </citation>
    <scope>NUCLEOTIDE SEQUENCE</scope>
    <source>
        <strain evidence="1">EC-137</strain>
    </source>
</reference>
<evidence type="ECO:0000313" key="2">
    <source>
        <dbReference type="Proteomes" id="UP000814128"/>
    </source>
</evidence>
<comment type="caution">
    <text evidence="1">The sequence shown here is derived from an EMBL/GenBank/DDBJ whole genome shotgun (WGS) entry which is preliminary data.</text>
</comment>
<dbReference type="EMBL" id="MU274056">
    <property type="protein sequence ID" value="KAI0026995.1"/>
    <property type="molecule type" value="Genomic_DNA"/>
</dbReference>
<sequence length="402" mass="44732">MPLSCLDDLLISLCDRLVDGDPLRLLPVTEWFATKCKRLARILTERRAKARSNMIDTQLEEDGKVFRRHVNVLVVGLPGSGKSTTCRKIRLAHSDSPDLVAFRPAIRGNLIQCIQAIIQASEVSGVPIPLPLNDEVRPYRSIVNRPPRRVLDHRIASGEVTLHEELANTLCSLWTDQISSALVRHGLDSDLPDSPEYFITNAPRLLAPDYVPTGQDMLRMRTKTATGSGIDTTALRLGQLSISLHETGTANISLRKWLSVFESSTTIVFCVSLIDYDRVLITALATSTLQSCLEESINLFGAMVNSRWFLRTSVVLLLTKVDGLKAKLPKSPLGSWFPKYTGGDDVNKAAKYILWRFMMCNRARLSIYPHTTSLEDPNTARLLFVALKETILQNALKEAGIL</sequence>
<proteinExistence type="predicted"/>
<evidence type="ECO:0000313" key="1">
    <source>
        <dbReference type="EMBL" id="KAI0026995.1"/>
    </source>
</evidence>